<protein>
    <recommendedName>
        <fullName evidence="2">DUF1023 domain-containing protein</fullName>
    </recommendedName>
</protein>
<evidence type="ECO:0000256" key="1">
    <source>
        <dbReference type="SAM" id="MobiDB-lite"/>
    </source>
</evidence>
<feature type="compositionally biased region" description="Pro residues" evidence="1">
    <location>
        <begin position="120"/>
        <end position="132"/>
    </location>
</feature>
<feature type="region of interest" description="Disordered" evidence="1">
    <location>
        <begin position="112"/>
        <end position="132"/>
    </location>
</feature>
<name>A0A919ED13_9ACTN</name>
<proteinExistence type="predicted"/>
<accession>A0A919ED13</accession>
<dbReference type="InterPro" id="IPR010427">
    <property type="entry name" value="DUF1023"/>
</dbReference>
<dbReference type="RefSeq" id="WP_190129375.1">
    <property type="nucleotide sequence ID" value="NZ_BNBD01000003.1"/>
</dbReference>
<dbReference type="Proteomes" id="UP000638313">
    <property type="component" value="Unassembled WGS sequence"/>
</dbReference>
<evidence type="ECO:0000313" key="4">
    <source>
        <dbReference type="Proteomes" id="UP000638313"/>
    </source>
</evidence>
<evidence type="ECO:0000259" key="2">
    <source>
        <dbReference type="Pfam" id="PF06259"/>
    </source>
</evidence>
<dbReference type="Pfam" id="PF06259">
    <property type="entry name" value="Abhydrolase_8"/>
    <property type="match status" value="1"/>
</dbReference>
<dbReference type="EMBL" id="BNBD01000003">
    <property type="protein sequence ID" value="GHF40866.1"/>
    <property type="molecule type" value="Genomic_DNA"/>
</dbReference>
<comment type="caution">
    <text evidence="3">The sequence shown here is derived from an EMBL/GenBank/DDBJ whole genome shotgun (WGS) entry which is preliminary data.</text>
</comment>
<reference evidence="3" key="2">
    <citation type="submission" date="2020-09" db="EMBL/GenBank/DDBJ databases">
        <authorList>
            <person name="Sun Q."/>
            <person name="Ohkuma M."/>
        </authorList>
    </citation>
    <scope>NUCLEOTIDE SEQUENCE</scope>
    <source>
        <strain evidence="3">JCM 4059</strain>
    </source>
</reference>
<dbReference type="AlphaFoldDB" id="A0A919ED13"/>
<organism evidence="3 4">
    <name type="scientific">Streptomyces mashuensis</name>
    <dbReference type="NCBI Taxonomy" id="33904"/>
    <lineage>
        <taxon>Bacteria</taxon>
        <taxon>Bacillati</taxon>
        <taxon>Actinomycetota</taxon>
        <taxon>Actinomycetes</taxon>
        <taxon>Kitasatosporales</taxon>
        <taxon>Streptomycetaceae</taxon>
        <taxon>Streptomyces</taxon>
    </lineage>
</organism>
<feature type="domain" description="DUF1023" evidence="2">
    <location>
        <begin position="340"/>
        <end position="506"/>
    </location>
</feature>
<gene>
    <name evidence="3" type="ORF">GCM10010218_22850</name>
</gene>
<reference evidence="3" key="1">
    <citation type="journal article" date="2014" name="Int. J. Syst. Evol. Microbiol.">
        <title>Complete genome sequence of Corynebacterium casei LMG S-19264T (=DSM 44701T), isolated from a smear-ripened cheese.</title>
        <authorList>
            <consortium name="US DOE Joint Genome Institute (JGI-PGF)"/>
            <person name="Walter F."/>
            <person name="Albersmeier A."/>
            <person name="Kalinowski J."/>
            <person name="Ruckert C."/>
        </authorList>
    </citation>
    <scope>NUCLEOTIDE SEQUENCE</scope>
    <source>
        <strain evidence="3">JCM 4059</strain>
    </source>
</reference>
<keyword evidence="4" id="KW-1185">Reference proteome</keyword>
<sequence>MVSIEDLKNLDTTKFTTAADSWSAASNRAGEAKRRVDSVLGTLAATQKGKAATSVLSRLARLSRNYQYIHAECGMIRTALSGLAEELAGPQQKLKHALEDAEALKFTVRKDGSVDYPRDPSTPAPLLPTPAVPGKPSLLKPSGNQDKAQGIADRIGTALQEAAEIDGRYAKVLAKLKADPSLDKTDWLDVAQDMKDLRAAAGKHFSEAGIPKGKSAKENAEWWERRSQAEKDEYLALYPERIGALDGLPSSVRDAANRVVLAEGHAETKQQLDDWIERKPDEEYERRTRGEWRVRPEWNSWREERDRIKEKLEGIKAIEARLAQPTGTDGLPEAYLLGFDTKGNGHAIVANGNPDTATNTAVYVPGTYSKLAGAEGDVKRMTDLWRAVHALPGSPEASTITWIGYDAPQSIVPQAMNKSYAHAGAPKLNDFLDGLQTVQGGADKSHTTIIGHSYGSTTVGDASLKGKLAADDIIVAGSPGVLVNDAGKLDVGKDHVWSEAASDDDVPLGGKIAGLGEPKRIGPDEDGRISYKHVVPSDKEFGGHRMKVDTSGHSKYWTPDSLSLQNQAVVVAGMYDRVVEE</sequence>
<evidence type="ECO:0000313" key="3">
    <source>
        <dbReference type="EMBL" id="GHF40866.1"/>
    </source>
</evidence>